<name>A0AAE0C8G2_9CHLO</name>
<organism evidence="2 3">
    <name type="scientific">Cymbomonas tetramitiformis</name>
    <dbReference type="NCBI Taxonomy" id="36881"/>
    <lineage>
        <taxon>Eukaryota</taxon>
        <taxon>Viridiplantae</taxon>
        <taxon>Chlorophyta</taxon>
        <taxon>Pyramimonadophyceae</taxon>
        <taxon>Pyramimonadales</taxon>
        <taxon>Pyramimonadaceae</taxon>
        <taxon>Cymbomonas</taxon>
    </lineage>
</organism>
<evidence type="ECO:0000256" key="1">
    <source>
        <dbReference type="SAM" id="MobiDB-lite"/>
    </source>
</evidence>
<evidence type="ECO:0000313" key="3">
    <source>
        <dbReference type="Proteomes" id="UP001190700"/>
    </source>
</evidence>
<dbReference type="AlphaFoldDB" id="A0AAE0C8G2"/>
<comment type="caution">
    <text evidence="2">The sequence shown here is derived from an EMBL/GenBank/DDBJ whole genome shotgun (WGS) entry which is preliminary data.</text>
</comment>
<gene>
    <name evidence="2" type="ORF">CYMTET_40267</name>
</gene>
<proteinExistence type="predicted"/>
<reference evidence="2 3" key="1">
    <citation type="journal article" date="2015" name="Genome Biol. Evol.">
        <title>Comparative Genomics of a Bacterivorous Green Alga Reveals Evolutionary Causalities and Consequences of Phago-Mixotrophic Mode of Nutrition.</title>
        <authorList>
            <person name="Burns J.A."/>
            <person name="Paasch A."/>
            <person name="Narechania A."/>
            <person name="Kim E."/>
        </authorList>
    </citation>
    <scope>NUCLEOTIDE SEQUENCE [LARGE SCALE GENOMIC DNA]</scope>
    <source>
        <strain evidence="2 3">PLY_AMNH</strain>
    </source>
</reference>
<accession>A0AAE0C8G2</accession>
<sequence>MVANLYIAVLAITQDDGVVRCVISAPTNLTSPPEQWDQGNQDWENPQGHAAQVDAQETTRDEWDLL</sequence>
<protein>
    <submittedName>
        <fullName evidence="2">Uncharacterized protein</fullName>
    </submittedName>
</protein>
<keyword evidence="3" id="KW-1185">Reference proteome</keyword>
<dbReference type="Proteomes" id="UP001190700">
    <property type="component" value="Unassembled WGS sequence"/>
</dbReference>
<evidence type="ECO:0000313" key="2">
    <source>
        <dbReference type="EMBL" id="KAK3250348.1"/>
    </source>
</evidence>
<feature type="region of interest" description="Disordered" evidence="1">
    <location>
        <begin position="27"/>
        <end position="66"/>
    </location>
</feature>
<feature type="compositionally biased region" description="Polar residues" evidence="1">
    <location>
        <begin position="27"/>
        <end position="44"/>
    </location>
</feature>
<feature type="compositionally biased region" description="Basic and acidic residues" evidence="1">
    <location>
        <begin position="57"/>
        <end position="66"/>
    </location>
</feature>
<dbReference type="EMBL" id="LGRX02026769">
    <property type="protein sequence ID" value="KAK3250348.1"/>
    <property type="molecule type" value="Genomic_DNA"/>
</dbReference>